<sequence length="78" mass="8221">MRSNTMTTFDVGKGGGGWCRPGSPYCLFGSLVVPVQFPAFLVVACSVPSFPVVDLFGSLLSRGLPVRVPGWCSVPVCI</sequence>
<dbReference type="EMBL" id="JAGFBR010000017">
    <property type="protein sequence ID" value="KAH0451557.1"/>
    <property type="molecule type" value="Genomic_DNA"/>
</dbReference>
<organism evidence="1 2">
    <name type="scientific">Dendrobium chrysotoxum</name>
    <name type="common">Orchid</name>
    <dbReference type="NCBI Taxonomy" id="161865"/>
    <lineage>
        <taxon>Eukaryota</taxon>
        <taxon>Viridiplantae</taxon>
        <taxon>Streptophyta</taxon>
        <taxon>Embryophyta</taxon>
        <taxon>Tracheophyta</taxon>
        <taxon>Spermatophyta</taxon>
        <taxon>Magnoliopsida</taxon>
        <taxon>Liliopsida</taxon>
        <taxon>Asparagales</taxon>
        <taxon>Orchidaceae</taxon>
        <taxon>Epidendroideae</taxon>
        <taxon>Malaxideae</taxon>
        <taxon>Dendrobiinae</taxon>
        <taxon>Dendrobium</taxon>
    </lineage>
</organism>
<accession>A0AAV7G5P8</accession>
<protein>
    <submittedName>
        <fullName evidence="1">Uncharacterized protein</fullName>
    </submittedName>
</protein>
<dbReference type="Proteomes" id="UP000775213">
    <property type="component" value="Unassembled WGS sequence"/>
</dbReference>
<evidence type="ECO:0000313" key="2">
    <source>
        <dbReference type="Proteomes" id="UP000775213"/>
    </source>
</evidence>
<gene>
    <name evidence="1" type="ORF">IEQ34_018856</name>
</gene>
<evidence type="ECO:0000313" key="1">
    <source>
        <dbReference type="EMBL" id="KAH0451557.1"/>
    </source>
</evidence>
<dbReference type="AlphaFoldDB" id="A0AAV7G5P8"/>
<keyword evidence="2" id="KW-1185">Reference proteome</keyword>
<reference evidence="1 2" key="1">
    <citation type="journal article" date="2021" name="Hortic Res">
        <title>Chromosome-scale assembly of the Dendrobium chrysotoxum genome enhances the understanding of orchid evolution.</title>
        <authorList>
            <person name="Zhang Y."/>
            <person name="Zhang G.Q."/>
            <person name="Zhang D."/>
            <person name="Liu X.D."/>
            <person name="Xu X.Y."/>
            <person name="Sun W.H."/>
            <person name="Yu X."/>
            <person name="Zhu X."/>
            <person name="Wang Z.W."/>
            <person name="Zhao X."/>
            <person name="Zhong W.Y."/>
            <person name="Chen H."/>
            <person name="Yin W.L."/>
            <person name="Huang T."/>
            <person name="Niu S.C."/>
            <person name="Liu Z.J."/>
        </authorList>
    </citation>
    <scope>NUCLEOTIDE SEQUENCE [LARGE SCALE GENOMIC DNA]</scope>
    <source>
        <strain evidence="1">Lindl</strain>
    </source>
</reference>
<comment type="caution">
    <text evidence="1">The sequence shown here is derived from an EMBL/GenBank/DDBJ whole genome shotgun (WGS) entry which is preliminary data.</text>
</comment>
<proteinExistence type="predicted"/>
<name>A0AAV7G5P8_DENCH</name>